<dbReference type="Pfam" id="PF12778">
    <property type="entry name" value="PXPV"/>
    <property type="match status" value="1"/>
</dbReference>
<feature type="chain" id="PRO_5018031623" evidence="1">
    <location>
        <begin position="37"/>
        <end position="134"/>
    </location>
</feature>
<organism evidence="2 3">
    <name type="scientific">Tibeticola sediminis</name>
    <dbReference type="NCBI Taxonomy" id="1917811"/>
    <lineage>
        <taxon>Bacteria</taxon>
        <taxon>Pseudomonadati</taxon>
        <taxon>Pseudomonadota</taxon>
        <taxon>Betaproteobacteria</taxon>
        <taxon>Burkholderiales</taxon>
        <taxon>Comamonadaceae</taxon>
        <taxon>Tibeticola</taxon>
    </lineage>
</organism>
<proteinExistence type="predicted"/>
<sequence>MQTSVLKLMSHSARVRLMALGFIGAAGLAASGGAHARDNVFWSIGIASPGVSIGVANAAPVYVQPAPVYVQPAPVVVQRPVAVYAPPPVVYRPAPVVVEPIGWVPPGYVVRERKHKHHHHHDRPEWYEGPGYRY</sequence>
<feature type="signal peptide" evidence="1">
    <location>
        <begin position="1"/>
        <end position="36"/>
    </location>
</feature>
<gene>
    <name evidence="2" type="ORF">EDC62_0602</name>
</gene>
<accession>A0A3N4UVS1</accession>
<dbReference type="Proteomes" id="UP000272193">
    <property type="component" value="Unassembled WGS sequence"/>
</dbReference>
<comment type="caution">
    <text evidence="2">The sequence shown here is derived from an EMBL/GenBank/DDBJ whole genome shotgun (WGS) entry which is preliminary data.</text>
</comment>
<keyword evidence="3" id="KW-1185">Reference proteome</keyword>
<protein>
    <submittedName>
        <fullName evidence="2">PXPV repeat-containing protein</fullName>
    </submittedName>
</protein>
<dbReference type="AlphaFoldDB" id="A0A3N4UVS1"/>
<name>A0A3N4UVS1_9BURK</name>
<evidence type="ECO:0000313" key="3">
    <source>
        <dbReference type="Proteomes" id="UP000272193"/>
    </source>
</evidence>
<keyword evidence="1" id="KW-0732">Signal</keyword>
<dbReference type="InterPro" id="IPR024446">
    <property type="entry name" value="PXPV"/>
</dbReference>
<dbReference type="RefSeq" id="WP_245968724.1">
    <property type="nucleotide sequence ID" value="NZ_RKQL01000001.1"/>
</dbReference>
<reference evidence="2 3" key="1">
    <citation type="submission" date="2018-11" db="EMBL/GenBank/DDBJ databases">
        <title>Genomic Encyclopedia of Type Strains, Phase IV (KMG-IV): sequencing the most valuable type-strain genomes for metagenomic binning, comparative biology and taxonomic classification.</title>
        <authorList>
            <person name="Goeker M."/>
        </authorList>
    </citation>
    <scope>NUCLEOTIDE SEQUENCE [LARGE SCALE GENOMIC DNA]</scope>
    <source>
        <strain evidence="2 3">DSM 101684</strain>
    </source>
</reference>
<evidence type="ECO:0000256" key="1">
    <source>
        <dbReference type="SAM" id="SignalP"/>
    </source>
</evidence>
<dbReference type="EMBL" id="RKQL01000001">
    <property type="protein sequence ID" value="RPE72895.1"/>
    <property type="molecule type" value="Genomic_DNA"/>
</dbReference>
<evidence type="ECO:0000313" key="2">
    <source>
        <dbReference type="EMBL" id="RPE72895.1"/>
    </source>
</evidence>